<dbReference type="Proteomes" id="UP000036102">
    <property type="component" value="Unassembled WGS sequence"/>
</dbReference>
<accession>A0A0J7J3B9</accession>
<evidence type="ECO:0000256" key="4">
    <source>
        <dbReference type="ARBA" id="ARBA00022723"/>
    </source>
</evidence>
<dbReference type="EMBL" id="LFBU01000002">
    <property type="protein sequence ID" value="KMQ72973.1"/>
    <property type="molecule type" value="Genomic_DNA"/>
</dbReference>
<dbReference type="Pfam" id="PF01257">
    <property type="entry name" value="2Fe-2S_thioredx"/>
    <property type="match status" value="1"/>
</dbReference>
<comment type="cofactor">
    <cofactor evidence="9">
        <name>[2Fe-2S] cluster</name>
        <dbReference type="ChEBI" id="CHEBI:190135"/>
    </cofactor>
</comment>
<keyword evidence="4" id="KW-0479">Metal-binding</keyword>
<dbReference type="InterPro" id="IPR036249">
    <property type="entry name" value="Thioredoxin-like_sf"/>
</dbReference>
<comment type="caution">
    <text evidence="11">The sequence shown here is derived from an EMBL/GenBank/DDBJ whole genome shotgun (WGS) entry which is preliminary data.</text>
</comment>
<name>A0A0J7J3B9_9GAMM</name>
<dbReference type="GO" id="GO:0051537">
    <property type="term" value="F:2 iron, 2 sulfur cluster binding"/>
    <property type="evidence" value="ECO:0007669"/>
    <property type="project" value="UniProtKB-KW"/>
</dbReference>
<dbReference type="GO" id="GO:0003954">
    <property type="term" value="F:NADH dehydrogenase activity"/>
    <property type="evidence" value="ECO:0007669"/>
    <property type="project" value="TreeGrafter"/>
</dbReference>
<dbReference type="InterPro" id="IPR002023">
    <property type="entry name" value="NuoE-like"/>
</dbReference>
<dbReference type="NCBIfam" id="NF004638">
    <property type="entry name" value="PRK05988.1"/>
    <property type="match status" value="1"/>
</dbReference>
<feature type="region of interest" description="Disordered" evidence="10">
    <location>
        <begin position="1"/>
        <end position="20"/>
    </location>
</feature>
<dbReference type="PANTHER" id="PTHR10371:SF3">
    <property type="entry name" value="NADH DEHYDROGENASE [UBIQUINONE] FLAVOPROTEIN 2, MITOCHONDRIAL"/>
    <property type="match status" value="1"/>
</dbReference>
<evidence type="ECO:0000256" key="3">
    <source>
        <dbReference type="ARBA" id="ARBA00022714"/>
    </source>
</evidence>
<gene>
    <name evidence="11" type="ORF">Msub_20169</name>
</gene>
<dbReference type="PROSITE" id="PS01099">
    <property type="entry name" value="COMPLEX1_24K"/>
    <property type="match status" value="1"/>
</dbReference>
<evidence type="ECO:0000256" key="7">
    <source>
        <dbReference type="ARBA" id="ARBA00031580"/>
    </source>
</evidence>
<evidence type="ECO:0000256" key="6">
    <source>
        <dbReference type="ARBA" id="ARBA00023014"/>
    </source>
</evidence>
<dbReference type="GO" id="GO:0046872">
    <property type="term" value="F:metal ion binding"/>
    <property type="evidence" value="ECO:0007669"/>
    <property type="project" value="UniProtKB-KW"/>
</dbReference>
<dbReference type="SUPFAM" id="SSF52833">
    <property type="entry name" value="Thioredoxin-like"/>
    <property type="match status" value="1"/>
</dbReference>
<sequence length="178" mass="19548">MHMAEQINQPPVASRGAATGDWTPDMIREEVVALKHKPGALLPILHAVQNRVGYIPEGAVAIIAEALQQTRAEVHGVISFYHHFRTHPVGSKVIHVCRAEACQAMGGRDLEAHIKSRLGVDYHGTTADNEFTLEPVYCLGNCACAPSIRVNDNIHGRMTPQKFDRLADKLTTATLEIR</sequence>
<keyword evidence="5" id="KW-0408">Iron</keyword>
<comment type="similarity">
    <text evidence="1">Belongs to the complex I 24 kDa subunit family.</text>
</comment>
<keyword evidence="3" id="KW-0001">2Fe-2S</keyword>
<dbReference type="PANTHER" id="PTHR10371">
    <property type="entry name" value="NADH DEHYDROGENASE UBIQUINONE FLAVOPROTEIN 2, MITOCHONDRIAL"/>
    <property type="match status" value="1"/>
</dbReference>
<dbReference type="Gene3D" id="1.10.10.1590">
    <property type="entry name" value="NADH-quinone oxidoreductase subunit E"/>
    <property type="match status" value="1"/>
</dbReference>
<protein>
    <recommendedName>
        <fullName evidence="2">NADH-quinone oxidoreductase subunit E</fullName>
    </recommendedName>
    <alternativeName>
        <fullName evidence="7">NADH dehydrogenase I subunit E</fullName>
    </alternativeName>
    <alternativeName>
        <fullName evidence="8">NDH-1 subunit E</fullName>
    </alternativeName>
</protein>
<proteinExistence type="inferred from homology"/>
<dbReference type="InterPro" id="IPR041921">
    <property type="entry name" value="NuoE_N"/>
</dbReference>
<dbReference type="OrthoDB" id="9807941at2"/>
<evidence type="ECO:0000256" key="5">
    <source>
        <dbReference type="ARBA" id="ARBA00023004"/>
    </source>
</evidence>
<dbReference type="Gene3D" id="3.40.30.10">
    <property type="entry name" value="Glutaredoxin"/>
    <property type="match status" value="1"/>
</dbReference>
<feature type="compositionally biased region" description="Polar residues" evidence="10">
    <location>
        <begin position="1"/>
        <end position="11"/>
    </location>
</feature>
<dbReference type="CDD" id="cd03081">
    <property type="entry name" value="TRX_Fd_NuoE_FDH_gamma"/>
    <property type="match status" value="1"/>
</dbReference>
<evidence type="ECO:0000256" key="10">
    <source>
        <dbReference type="SAM" id="MobiDB-lite"/>
    </source>
</evidence>
<evidence type="ECO:0000256" key="8">
    <source>
        <dbReference type="ARBA" id="ARBA00032788"/>
    </source>
</evidence>
<dbReference type="AlphaFoldDB" id="A0A0J7J3B9"/>
<evidence type="ECO:0000256" key="2">
    <source>
        <dbReference type="ARBA" id="ARBA00019898"/>
    </source>
</evidence>
<evidence type="ECO:0000256" key="1">
    <source>
        <dbReference type="ARBA" id="ARBA00010643"/>
    </source>
</evidence>
<keyword evidence="6" id="KW-0411">Iron-sulfur</keyword>
<evidence type="ECO:0000313" key="12">
    <source>
        <dbReference type="Proteomes" id="UP000036102"/>
    </source>
</evidence>
<evidence type="ECO:0000313" key="11">
    <source>
        <dbReference type="EMBL" id="KMQ72973.1"/>
    </source>
</evidence>
<dbReference type="STRING" id="1658765.Msub_20169"/>
<evidence type="ECO:0000256" key="9">
    <source>
        <dbReference type="ARBA" id="ARBA00034078"/>
    </source>
</evidence>
<reference evidence="11 12" key="1">
    <citation type="submission" date="2015-06" db="EMBL/GenBank/DDBJ databases">
        <title>Marinobacter subterrani, a genetically tractable neutrophilic iron-oxidizing strain isolated from the Soudan Iron Mine.</title>
        <authorList>
            <person name="Bonis B.M."/>
            <person name="Gralnick J.A."/>
        </authorList>
    </citation>
    <scope>NUCLEOTIDE SEQUENCE [LARGE SCALE GENOMIC DNA]</scope>
    <source>
        <strain evidence="11 12">JG233</strain>
    </source>
</reference>
<dbReference type="PATRIC" id="fig|1658765.3.peg.3435"/>
<dbReference type="RefSeq" id="WP_053077981.1">
    <property type="nucleotide sequence ID" value="NZ_LFBU01000002.1"/>
</dbReference>
<keyword evidence="12" id="KW-1185">Reference proteome</keyword>
<organism evidence="11 12">
    <name type="scientific">Marinobacter subterrani</name>
    <dbReference type="NCBI Taxonomy" id="1658765"/>
    <lineage>
        <taxon>Bacteria</taxon>
        <taxon>Pseudomonadati</taxon>
        <taxon>Pseudomonadota</taxon>
        <taxon>Gammaproteobacteria</taxon>
        <taxon>Pseudomonadales</taxon>
        <taxon>Marinobacteraceae</taxon>
        <taxon>Marinobacter</taxon>
    </lineage>
</organism>